<dbReference type="CDD" id="cd07436">
    <property type="entry name" value="PHP_PolX"/>
    <property type="match status" value="1"/>
</dbReference>
<dbReference type="GO" id="GO:0042578">
    <property type="term" value="F:phosphoric ester hydrolase activity"/>
    <property type="evidence" value="ECO:0007669"/>
    <property type="project" value="TreeGrafter"/>
</dbReference>
<dbReference type="Gene3D" id="1.10.150.110">
    <property type="entry name" value="DNA polymerase beta, N-terminal domain-like"/>
    <property type="match status" value="1"/>
</dbReference>
<dbReference type="InterPro" id="IPR002054">
    <property type="entry name" value="DNA-dir_DNA_pol_X"/>
</dbReference>
<evidence type="ECO:0000259" key="8">
    <source>
        <dbReference type="SMART" id="SM00483"/>
    </source>
</evidence>
<evidence type="ECO:0000256" key="4">
    <source>
        <dbReference type="ARBA" id="ARBA00022763"/>
    </source>
</evidence>
<name>A0A1F7IHE9_9BACT</name>
<dbReference type="Pfam" id="PF14716">
    <property type="entry name" value="HHH_8"/>
    <property type="match status" value="1"/>
</dbReference>
<dbReference type="PANTHER" id="PTHR36928:SF1">
    <property type="entry name" value="PHOSPHATASE YCDX-RELATED"/>
    <property type="match status" value="1"/>
</dbReference>
<keyword evidence="3" id="KW-0548">Nucleotidyltransferase</keyword>
<dbReference type="GO" id="GO:0005829">
    <property type="term" value="C:cytosol"/>
    <property type="evidence" value="ECO:0007669"/>
    <property type="project" value="TreeGrafter"/>
</dbReference>
<organism evidence="9 10">
    <name type="scientific">Candidatus Roizmanbacteria bacterium RIFCSPLOWO2_01_FULL_35_13</name>
    <dbReference type="NCBI Taxonomy" id="1802055"/>
    <lineage>
        <taxon>Bacteria</taxon>
        <taxon>Candidatus Roizmaniibacteriota</taxon>
    </lineage>
</organism>
<dbReference type="InterPro" id="IPR022311">
    <property type="entry name" value="PolX-like"/>
</dbReference>
<reference evidence="9 10" key="1">
    <citation type="journal article" date="2016" name="Nat. Commun.">
        <title>Thousands of microbial genomes shed light on interconnected biogeochemical processes in an aquifer system.</title>
        <authorList>
            <person name="Anantharaman K."/>
            <person name="Brown C.T."/>
            <person name="Hug L.A."/>
            <person name="Sharon I."/>
            <person name="Castelle C.J."/>
            <person name="Probst A.J."/>
            <person name="Thomas B.C."/>
            <person name="Singh A."/>
            <person name="Wilkins M.J."/>
            <person name="Karaoz U."/>
            <person name="Brodie E.L."/>
            <person name="Williams K.H."/>
            <person name="Hubbard S.S."/>
            <person name="Banfield J.F."/>
        </authorList>
    </citation>
    <scope>NUCLEOTIDE SEQUENCE [LARGE SCALE GENOMIC DNA]</scope>
</reference>
<evidence type="ECO:0000256" key="5">
    <source>
        <dbReference type="ARBA" id="ARBA00022932"/>
    </source>
</evidence>
<dbReference type="SUPFAM" id="SSF47802">
    <property type="entry name" value="DNA polymerase beta, N-terminal domain-like"/>
    <property type="match status" value="1"/>
</dbReference>
<dbReference type="GO" id="GO:0003677">
    <property type="term" value="F:DNA binding"/>
    <property type="evidence" value="ECO:0007669"/>
    <property type="project" value="InterPro"/>
</dbReference>
<evidence type="ECO:0000256" key="3">
    <source>
        <dbReference type="ARBA" id="ARBA00022695"/>
    </source>
</evidence>
<dbReference type="InterPro" id="IPR010996">
    <property type="entry name" value="HHH_MUS81"/>
</dbReference>
<comment type="catalytic activity">
    <reaction evidence="7">
        <text>DNA(n) + a 2'-deoxyribonucleoside 5'-triphosphate = DNA(n+1) + diphosphate</text>
        <dbReference type="Rhea" id="RHEA:22508"/>
        <dbReference type="Rhea" id="RHEA-COMP:17339"/>
        <dbReference type="Rhea" id="RHEA-COMP:17340"/>
        <dbReference type="ChEBI" id="CHEBI:33019"/>
        <dbReference type="ChEBI" id="CHEBI:61560"/>
        <dbReference type="ChEBI" id="CHEBI:173112"/>
        <dbReference type="EC" id="2.7.7.7"/>
    </reaction>
</comment>
<dbReference type="EMBL" id="MGAF01000004">
    <property type="protein sequence ID" value="OGK42791.1"/>
    <property type="molecule type" value="Genomic_DNA"/>
</dbReference>
<dbReference type="GO" id="GO:0003887">
    <property type="term" value="F:DNA-directed DNA polymerase activity"/>
    <property type="evidence" value="ECO:0007669"/>
    <property type="project" value="UniProtKB-KW"/>
</dbReference>
<dbReference type="AlphaFoldDB" id="A0A1F7IHE9"/>
<dbReference type="InterPro" id="IPR027421">
    <property type="entry name" value="DNA_pol_lamdba_lyase_dom_sf"/>
</dbReference>
<evidence type="ECO:0000313" key="9">
    <source>
        <dbReference type="EMBL" id="OGK42791.1"/>
    </source>
</evidence>
<feature type="domain" description="DNA-directed DNA polymerase X" evidence="8">
    <location>
        <begin position="7"/>
        <end position="351"/>
    </location>
</feature>
<evidence type="ECO:0000256" key="6">
    <source>
        <dbReference type="ARBA" id="ARBA00023204"/>
    </source>
</evidence>
<keyword evidence="4" id="KW-0227">DNA damage</keyword>
<dbReference type="InterPro" id="IPR029398">
    <property type="entry name" value="PolB_thumb"/>
</dbReference>
<dbReference type="PIRSF" id="PIRSF005047">
    <property type="entry name" value="UCP005047_YshC"/>
    <property type="match status" value="1"/>
</dbReference>
<evidence type="ECO:0000256" key="1">
    <source>
        <dbReference type="ARBA" id="ARBA00012417"/>
    </source>
</evidence>
<evidence type="ECO:0000256" key="2">
    <source>
        <dbReference type="ARBA" id="ARBA00022679"/>
    </source>
</evidence>
<dbReference type="GO" id="GO:0006281">
    <property type="term" value="P:DNA repair"/>
    <property type="evidence" value="ECO:0007669"/>
    <property type="project" value="UniProtKB-KW"/>
</dbReference>
<dbReference type="SMART" id="SM00483">
    <property type="entry name" value="POLXc"/>
    <property type="match status" value="1"/>
</dbReference>
<dbReference type="PANTHER" id="PTHR36928">
    <property type="entry name" value="PHOSPHATASE YCDX-RELATED"/>
    <property type="match status" value="1"/>
</dbReference>
<accession>A0A1F7IHE9</accession>
<dbReference type="InterPro" id="IPR050243">
    <property type="entry name" value="PHP_phosphatase"/>
</dbReference>
<keyword evidence="2" id="KW-0808">Transferase</keyword>
<dbReference type="Gene3D" id="1.10.150.20">
    <property type="entry name" value="5' to 3' exonuclease, C-terminal subdomain"/>
    <property type="match status" value="1"/>
</dbReference>
<dbReference type="InterPro" id="IPR037160">
    <property type="entry name" value="DNA_Pol_thumb_sf"/>
</dbReference>
<proteinExistence type="predicted"/>
<dbReference type="InterPro" id="IPR016195">
    <property type="entry name" value="Pol/histidinol_Pase-like"/>
</dbReference>
<evidence type="ECO:0000256" key="7">
    <source>
        <dbReference type="ARBA" id="ARBA00049244"/>
    </source>
</evidence>
<dbReference type="GO" id="GO:0008270">
    <property type="term" value="F:zinc ion binding"/>
    <property type="evidence" value="ECO:0007669"/>
    <property type="project" value="TreeGrafter"/>
</dbReference>
<dbReference type="InterPro" id="IPR002008">
    <property type="entry name" value="DNA_pol_X_beta-like"/>
</dbReference>
<dbReference type="SUPFAM" id="SSF89550">
    <property type="entry name" value="PHP domain-like"/>
    <property type="match status" value="1"/>
</dbReference>
<dbReference type="InterPro" id="IPR004013">
    <property type="entry name" value="PHP_dom"/>
</dbReference>
<comment type="caution">
    <text evidence="9">The sequence shown here is derived from an EMBL/GenBank/DDBJ whole genome shotgun (WGS) entry which is preliminary data.</text>
</comment>
<dbReference type="Gene3D" id="3.20.20.140">
    <property type="entry name" value="Metal-dependent hydrolases"/>
    <property type="match status" value="1"/>
</dbReference>
<dbReference type="InterPro" id="IPR043519">
    <property type="entry name" value="NT_sf"/>
</dbReference>
<dbReference type="Gene3D" id="3.30.210.10">
    <property type="entry name" value="DNA polymerase, thumb domain"/>
    <property type="match status" value="1"/>
</dbReference>
<dbReference type="SUPFAM" id="SSF81301">
    <property type="entry name" value="Nucleotidyltransferase"/>
    <property type="match status" value="1"/>
</dbReference>
<dbReference type="EC" id="2.7.7.7" evidence="1"/>
<dbReference type="Gene3D" id="3.30.460.10">
    <property type="entry name" value="Beta Polymerase, domain 2"/>
    <property type="match status" value="1"/>
</dbReference>
<dbReference type="Proteomes" id="UP000179270">
    <property type="component" value="Unassembled WGS sequence"/>
</dbReference>
<dbReference type="InterPro" id="IPR047967">
    <property type="entry name" value="PolX_PHP"/>
</dbReference>
<dbReference type="STRING" id="1802055.A3A74_01095"/>
<protein>
    <recommendedName>
        <fullName evidence="1">DNA-directed DNA polymerase</fullName>
        <ecNumber evidence="1">2.7.7.7</ecNumber>
    </recommendedName>
</protein>
<gene>
    <name evidence="9" type="ORF">A3A74_01095</name>
</gene>
<evidence type="ECO:0000313" key="10">
    <source>
        <dbReference type="Proteomes" id="UP000179270"/>
    </source>
</evidence>
<dbReference type="PRINTS" id="PR00870">
    <property type="entry name" value="DNAPOLXBETA"/>
</dbReference>
<keyword evidence="6" id="KW-0234">DNA repair</keyword>
<dbReference type="Pfam" id="PF14791">
    <property type="entry name" value="DNA_pol_B_thumb"/>
    <property type="match status" value="1"/>
</dbReference>
<dbReference type="CDD" id="cd00141">
    <property type="entry name" value="NT_POLXc"/>
    <property type="match status" value="1"/>
</dbReference>
<keyword evidence="5" id="KW-0239">DNA-directed DNA polymerase</keyword>
<sequence length="611" mass="69875">MRQEQKNLSNKEIASILRNIAAVYLLTNANRFKIIAYDNAADTVGQLTRELKDIWQEDKLFNIPGIGKTIGSNLDELFKTGKSEHFKGIMKKIPSTVFILMNLPTIGPKKAYKLVQALKLLNPKTVIKDLQKAAEQNHVAKLETFGEKSQKDILEAIKLYEKRSSKSDRMPLPYAYALAREISNYLEKFPGVNRIHTLGSLRRMVSTIGDVDIAVQVESHKVHKVKSLEKEIVNYFLKFPKIISVVNTGDKKASVIVSPNIRVDLRVQGEKSYGAMLQYFTGSKMHNIRLREYGIKKGLSLNEYGIKSISNFQLPTSIEIPNPKSKLFEFKEEKELYNFLGLQYIPPEIREGTNEIDLAEKNKIPNLVEIKDIKGDLHIHSSYDLKPSHDFGENSYQEILEKAEQLKYEYVGFTDHNTKISGQTEKEILDIMKLRYKDIRKINSKVKNFIGLEIDIMPHGKLALPEKAIDYVDFLIVSVHSVFNMDMKSMTQRVLSALSYPKVKILAHPTGRLLGSREGFELDWAKIFEFCSKKNIAIEINSLPKRLDLPDSLVREALQYKVKFAINTDAHANSHMDGMFYGVSVARRGWCTKNDIINTLSISDFRKWINR</sequence>
<dbReference type="Pfam" id="PF02811">
    <property type="entry name" value="PHP"/>
    <property type="match status" value="1"/>
</dbReference>